<gene>
    <name evidence="1" type="ORF">TART1_1305</name>
</gene>
<accession>A0A383TGE1</accession>
<dbReference type="OrthoDB" id="9885568at2"/>
<reference evidence="2" key="1">
    <citation type="submission" date="2018-05" db="EMBL/GenBank/DDBJ databases">
        <authorList>
            <person name="Strepis N."/>
        </authorList>
    </citation>
    <scope>NUCLEOTIDE SEQUENCE [LARGE SCALE GENOMIC DNA]</scope>
</reference>
<dbReference type="EMBL" id="UNRR01000018">
    <property type="protein sequence ID" value="SYZ78521.1"/>
    <property type="molecule type" value="Genomic_DNA"/>
</dbReference>
<dbReference type="Proteomes" id="UP000262072">
    <property type="component" value="Unassembled WGS sequence"/>
</dbReference>
<evidence type="ECO:0000313" key="2">
    <source>
        <dbReference type="Proteomes" id="UP000262072"/>
    </source>
</evidence>
<protein>
    <submittedName>
        <fullName evidence="1">Uncharacterized protein</fullName>
    </submittedName>
</protein>
<dbReference type="RefSeq" id="WP_119093053.1">
    <property type="nucleotide sequence ID" value="NZ_UNRR01000018.1"/>
</dbReference>
<organism evidence="1 2">
    <name type="scientific">Trichococcus shcherbakoviae</name>
    <dbReference type="NCBI Taxonomy" id="2094020"/>
    <lineage>
        <taxon>Bacteria</taxon>
        <taxon>Bacillati</taxon>
        <taxon>Bacillota</taxon>
        <taxon>Bacilli</taxon>
        <taxon>Lactobacillales</taxon>
        <taxon>Carnobacteriaceae</taxon>
        <taxon>Trichococcus</taxon>
    </lineage>
</organism>
<name>A0A383TGE1_9LACT</name>
<dbReference type="AlphaFoldDB" id="A0A383TGE1"/>
<sequence length="90" mass="10401">MLKEFYLNHEGTGQPVMVGYKIKSIAALEEMGYRIGRMYEADFIKARKRGTVYVQREGYDGRKDMLSLFDRKGSWICAAHRITQYGGENV</sequence>
<proteinExistence type="predicted"/>
<evidence type="ECO:0000313" key="1">
    <source>
        <dbReference type="EMBL" id="SYZ78521.1"/>
    </source>
</evidence>